<evidence type="ECO:0000259" key="3">
    <source>
        <dbReference type="PROSITE" id="PS50110"/>
    </source>
</evidence>
<accession>A0A521BJT6</accession>
<dbReference type="InterPro" id="IPR001789">
    <property type="entry name" value="Sig_transdc_resp-reg_receiver"/>
</dbReference>
<keyword evidence="1 2" id="KW-0597">Phosphoprotein</keyword>
<keyword evidence="5" id="KW-1185">Reference proteome</keyword>
<evidence type="ECO:0000256" key="2">
    <source>
        <dbReference type="PROSITE-ProRule" id="PRU00169"/>
    </source>
</evidence>
<name>A0A521BJT6_9SPHI</name>
<evidence type="ECO:0000313" key="5">
    <source>
        <dbReference type="Proteomes" id="UP000320300"/>
    </source>
</evidence>
<dbReference type="Pfam" id="PF00072">
    <property type="entry name" value="Response_reg"/>
    <property type="match status" value="1"/>
</dbReference>
<reference evidence="4 5" key="1">
    <citation type="submission" date="2017-05" db="EMBL/GenBank/DDBJ databases">
        <authorList>
            <person name="Varghese N."/>
            <person name="Submissions S."/>
        </authorList>
    </citation>
    <scope>NUCLEOTIDE SEQUENCE [LARGE SCALE GENOMIC DNA]</scope>
    <source>
        <strain evidence="4 5">DSM 19036</strain>
    </source>
</reference>
<evidence type="ECO:0000256" key="1">
    <source>
        <dbReference type="ARBA" id="ARBA00022553"/>
    </source>
</evidence>
<dbReference type="GO" id="GO:0000160">
    <property type="term" value="P:phosphorelay signal transduction system"/>
    <property type="evidence" value="ECO:0007669"/>
    <property type="project" value="InterPro"/>
</dbReference>
<dbReference type="PANTHER" id="PTHR44591">
    <property type="entry name" value="STRESS RESPONSE REGULATOR PROTEIN 1"/>
    <property type="match status" value="1"/>
</dbReference>
<feature type="modified residue" description="4-aspartylphosphate" evidence="2">
    <location>
        <position position="61"/>
    </location>
</feature>
<feature type="domain" description="Response regulatory" evidence="3">
    <location>
        <begin position="12"/>
        <end position="127"/>
    </location>
</feature>
<dbReference type="SMART" id="SM00448">
    <property type="entry name" value="REC"/>
    <property type="match status" value="1"/>
</dbReference>
<dbReference type="AlphaFoldDB" id="A0A521BJT6"/>
<organism evidence="4 5">
    <name type="scientific">Pedobacter westerhofensis</name>
    <dbReference type="NCBI Taxonomy" id="425512"/>
    <lineage>
        <taxon>Bacteria</taxon>
        <taxon>Pseudomonadati</taxon>
        <taxon>Bacteroidota</taxon>
        <taxon>Sphingobacteriia</taxon>
        <taxon>Sphingobacteriales</taxon>
        <taxon>Sphingobacteriaceae</taxon>
        <taxon>Pedobacter</taxon>
    </lineage>
</organism>
<dbReference type="SUPFAM" id="SSF52172">
    <property type="entry name" value="CheY-like"/>
    <property type="match status" value="1"/>
</dbReference>
<sequence length="129" mass="14655">MKMKWGYIMSKKILAVDDDNDILDVIRIILEDEGYEVYTLANGKHVFEFVGENYPDLILLDVMLGGMDGRDICRALKEHEEYKKIPVVMISASHNLNNLLLMPGAPDNFLAKPFDIDRLIDMVKAQLAA</sequence>
<dbReference type="Proteomes" id="UP000320300">
    <property type="component" value="Unassembled WGS sequence"/>
</dbReference>
<gene>
    <name evidence="4" type="ORF">SAMN06265348_102355</name>
</gene>
<evidence type="ECO:0000313" key="4">
    <source>
        <dbReference type="EMBL" id="SMO47326.1"/>
    </source>
</evidence>
<protein>
    <submittedName>
        <fullName evidence="4">Response regulator receiver domain-containing protein</fullName>
    </submittedName>
</protein>
<dbReference type="Gene3D" id="3.40.50.2300">
    <property type="match status" value="1"/>
</dbReference>
<dbReference type="InterPro" id="IPR050595">
    <property type="entry name" value="Bact_response_regulator"/>
</dbReference>
<proteinExistence type="predicted"/>
<dbReference type="PANTHER" id="PTHR44591:SF3">
    <property type="entry name" value="RESPONSE REGULATORY DOMAIN-CONTAINING PROTEIN"/>
    <property type="match status" value="1"/>
</dbReference>
<dbReference type="InterPro" id="IPR011006">
    <property type="entry name" value="CheY-like_superfamily"/>
</dbReference>
<dbReference type="EMBL" id="FXTN01000002">
    <property type="protein sequence ID" value="SMO47326.1"/>
    <property type="molecule type" value="Genomic_DNA"/>
</dbReference>
<dbReference type="PROSITE" id="PS50110">
    <property type="entry name" value="RESPONSE_REGULATORY"/>
    <property type="match status" value="1"/>
</dbReference>